<keyword evidence="3" id="KW-1185">Reference proteome</keyword>
<evidence type="ECO:0000313" key="3">
    <source>
        <dbReference type="Proteomes" id="UP000051952"/>
    </source>
</evidence>
<dbReference type="EMBL" id="CYKH01001418">
    <property type="protein sequence ID" value="CUG86958.1"/>
    <property type="molecule type" value="Genomic_DNA"/>
</dbReference>
<gene>
    <name evidence="2" type="ORF">BSAL_00900c</name>
</gene>
<dbReference type="Pfam" id="PF18896">
    <property type="entry name" value="SLT_3"/>
    <property type="match status" value="1"/>
</dbReference>
<feature type="non-terminal residue" evidence="2">
    <location>
        <position position="1"/>
    </location>
</feature>
<proteinExistence type="predicted"/>
<dbReference type="InterPro" id="IPR043992">
    <property type="entry name" value="SLT_3"/>
</dbReference>
<dbReference type="Proteomes" id="UP000051952">
    <property type="component" value="Unassembled WGS sequence"/>
</dbReference>
<evidence type="ECO:0000259" key="1">
    <source>
        <dbReference type="Pfam" id="PF18896"/>
    </source>
</evidence>
<organism evidence="2 3">
    <name type="scientific">Bodo saltans</name>
    <name type="common">Flagellated protozoan</name>
    <dbReference type="NCBI Taxonomy" id="75058"/>
    <lineage>
        <taxon>Eukaryota</taxon>
        <taxon>Discoba</taxon>
        <taxon>Euglenozoa</taxon>
        <taxon>Kinetoplastea</taxon>
        <taxon>Metakinetoplastina</taxon>
        <taxon>Eubodonida</taxon>
        <taxon>Bodonidae</taxon>
        <taxon>Bodo</taxon>
    </lineage>
</organism>
<dbReference type="OrthoDB" id="17373at2759"/>
<dbReference type="AlphaFoldDB" id="A0A0S4JAE6"/>
<evidence type="ECO:0000313" key="2">
    <source>
        <dbReference type="EMBL" id="CUG86958.1"/>
    </source>
</evidence>
<dbReference type="InterPro" id="IPR023346">
    <property type="entry name" value="Lysozyme-like_dom_sf"/>
</dbReference>
<sequence>CTGSFTKTIEVLRCIVSHESSGNAHAANYNSWDSSYDVGVWQVNTVNWKDCSGGAAPCNPSTNLQCAIDVWRWGGNTFRLWSTCGGWTLLWRYVVRRLGNVSLLMWRDSKQLAGSVITKYIPGKILLRQWIGDKGGVGN</sequence>
<feature type="domain" description="Transglycosylase SLT" evidence="1">
    <location>
        <begin position="9"/>
        <end position="83"/>
    </location>
</feature>
<accession>A0A0S4JAE6</accession>
<dbReference type="SUPFAM" id="SSF53955">
    <property type="entry name" value="Lysozyme-like"/>
    <property type="match status" value="1"/>
</dbReference>
<dbReference type="Gene3D" id="1.10.530.10">
    <property type="match status" value="1"/>
</dbReference>
<dbReference type="VEuPathDB" id="TriTrypDB:BSAL_00900c"/>
<protein>
    <recommendedName>
        <fullName evidence="1">Transglycosylase SLT domain-containing protein</fullName>
    </recommendedName>
</protein>
<name>A0A0S4JAE6_BODSA</name>
<reference evidence="3" key="1">
    <citation type="submission" date="2015-09" db="EMBL/GenBank/DDBJ databases">
        <authorList>
            <consortium name="Pathogen Informatics"/>
        </authorList>
    </citation>
    <scope>NUCLEOTIDE SEQUENCE [LARGE SCALE GENOMIC DNA]</scope>
    <source>
        <strain evidence="3">Lake Konstanz</strain>
    </source>
</reference>